<gene>
    <name evidence="1" type="ORF">SUBVAR_04409</name>
</gene>
<dbReference type="EMBL" id="ACBY02000013">
    <property type="protein sequence ID" value="EFB77249.1"/>
    <property type="molecule type" value="Genomic_DNA"/>
</dbReference>
<evidence type="ECO:0000313" key="1">
    <source>
        <dbReference type="EMBL" id="EFB77249.1"/>
    </source>
</evidence>
<keyword evidence="2" id="KW-1185">Reference proteome</keyword>
<organism evidence="1 2">
    <name type="scientific">Subdoligranulum variabile DSM 15176</name>
    <dbReference type="NCBI Taxonomy" id="411471"/>
    <lineage>
        <taxon>Bacteria</taxon>
        <taxon>Bacillati</taxon>
        <taxon>Bacillota</taxon>
        <taxon>Clostridia</taxon>
        <taxon>Eubacteriales</taxon>
        <taxon>Oscillospiraceae</taxon>
        <taxon>Subdoligranulum</taxon>
    </lineage>
</organism>
<name>D1PJ89_9FIRM</name>
<protein>
    <submittedName>
        <fullName evidence="1">Uncharacterized protein</fullName>
    </submittedName>
</protein>
<accession>D1PJ89</accession>
<evidence type="ECO:0000313" key="2">
    <source>
        <dbReference type="Proteomes" id="UP000003438"/>
    </source>
</evidence>
<dbReference type="STRING" id="411471.SUBVAR_04409"/>
<reference evidence="1" key="1">
    <citation type="submission" date="2009-12" db="EMBL/GenBank/DDBJ databases">
        <authorList>
            <person name="Weinstock G."/>
            <person name="Sodergren E."/>
            <person name="Clifton S."/>
            <person name="Fulton L."/>
            <person name="Fulton B."/>
            <person name="Courtney L."/>
            <person name="Fronick C."/>
            <person name="Harrison M."/>
            <person name="Strong C."/>
            <person name="Farmer C."/>
            <person name="Delahaunty K."/>
            <person name="Markovic C."/>
            <person name="Hall O."/>
            <person name="Minx P."/>
            <person name="Tomlinson C."/>
            <person name="Mitreva M."/>
            <person name="Nelson J."/>
            <person name="Hou S."/>
            <person name="Wollam A."/>
            <person name="Pepin K.H."/>
            <person name="Johnson M."/>
            <person name="Bhonagiri V."/>
            <person name="Nash W.E."/>
            <person name="Warren W."/>
            <person name="Chinwalla A."/>
            <person name="Mardis E.R."/>
            <person name="Wilson R.K."/>
        </authorList>
    </citation>
    <scope>NUCLEOTIDE SEQUENCE [LARGE SCALE GENOMIC DNA]</scope>
    <source>
        <strain evidence="1">DSM 15176</strain>
    </source>
</reference>
<dbReference type="Proteomes" id="UP000003438">
    <property type="component" value="Unassembled WGS sequence"/>
</dbReference>
<proteinExistence type="predicted"/>
<comment type="caution">
    <text evidence="1">The sequence shown here is derived from an EMBL/GenBank/DDBJ whole genome shotgun (WGS) entry which is preliminary data.</text>
</comment>
<dbReference type="AlphaFoldDB" id="D1PJ89"/>
<sequence>MGRKNAKAAQAFAGAALVSKEKRSMDEKTWGPCLGSGPCSLPEDTYSISVVCDKEVKEVSRNCKRNRNKF</sequence>
<dbReference type="HOGENOM" id="CLU_2756329_0_0_9"/>